<reference evidence="1 2" key="1">
    <citation type="journal article" date="2023" name="Commun. Biol.">
        <title>Genome analysis of Parmales, the sister group of diatoms, reveals the evolutionary specialization of diatoms from phago-mixotrophs to photoautotrophs.</title>
        <authorList>
            <person name="Ban H."/>
            <person name="Sato S."/>
            <person name="Yoshikawa S."/>
            <person name="Yamada K."/>
            <person name="Nakamura Y."/>
            <person name="Ichinomiya M."/>
            <person name="Sato N."/>
            <person name="Blanc-Mathieu R."/>
            <person name="Endo H."/>
            <person name="Kuwata A."/>
            <person name="Ogata H."/>
        </authorList>
    </citation>
    <scope>NUCLEOTIDE SEQUENCE [LARGE SCALE GENOMIC DNA]</scope>
</reference>
<proteinExistence type="predicted"/>
<keyword evidence="2" id="KW-1185">Reference proteome</keyword>
<accession>A0ABQ6M5I9</accession>
<gene>
    <name evidence="1" type="ORF">TeGR_g6541</name>
</gene>
<protein>
    <submittedName>
        <fullName evidence="1">Uncharacterized protein</fullName>
    </submittedName>
</protein>
<comment type="caution">
    <text evidence="1">The sequence shown here is derived from an EMBL/GenBank/DDBJ whole genome shotgun (WGS) entry which is preliminary data.</text>
</comment>
<evidence type="ECO:0000313" key="2">
    <source>
        <dbReference type="Proteomes" id="UP001165060"/>
    </source>
</evidence>
<sequence>MSLPAATLLLPLPSLPPPPLLPLLASLRSAKSRTFAGFRSKVVLDIKYDVPKQWANYQKDVMDSEALGKSEIKEGDAGDSGDYKGF</sequence>
<organism evidence="1 2">
    <name type="scientific">Tetraparma gracilis</name>
    <dbReference type="NCBI Taxonomy" id="2962635"/>
    <lineage>
        <taxon>Eukaryota</taxon>
        <taxon>Sar</taxon>
        <taxon>Stramenopiles</taxon>
        <taxon>Ochrophyta</taxon>
        <taxon>Bolidophyceae</taxon>
        <taxon>Parmales</taxon>
        <taxon>Triparmaceae</taxon>
        <taxon>Tetraparma</taxon>
    </lineage>
</organism>
<dbReference type="Proteomes" id="UP001165060">
    <property type="component" value="Unassembled WGS sequence"/>
</dbReference>
<evidence type="ECO:0000313" key="1">
    <source>
        <dbReference type="EMBL" id="GMI19823.1"/>
    </source>
</evidence>
<name>A0ABQ6M5I9_9STRA</name>
<dbReference type="EMBL" id="BRYB01005051">
    <property type="protein sequence ID" value="GMI19823.1"/>
    <property type="molecule type" value="Genomic_DNA"/>
</dbReference>